<dbReference type="InterPro" id="IPR032790">
    <property type="entry name" value="GDE_C"/>
</dbReference>
<dbReference type="InterPro" id="IPR017853">
    <property type="entry name" value="GH"/>
</dbReference>
<keyword evidence="11" id="KW-0378">Hydrolase</keyword>
<evidence type="ECO:0000313" key="23">
    <source>
        <dbReference type="Proteomes" id="UP001164286"/>
    </source>
</evidence>
<dbReference type="PANTHER" id="PTHR10569">
    <property type="entry name" value="GLYCOGEN DEBRANCHING ENZYME"/>
    <property type="match status" value="1"/>
</dbReference>
<comment type="catalytic activity">
    <reaction evidence="1">
        <text>Transfers a segment of a (1-&gt;4)-alpha-D-glucan to a new position in an acceptor, which may be glucose or a (1-&gt;4)-alpha-D-glucan.</text>
        <dbReference type="EC" id="2.4.1.25"/>
    </reaction>
</comment>
<evidence type="ECO:0000256" key="5">
    <source>
        <dbReference type="ARBA" id="ARBA00012560"/>
    </source>
</evidence>
<feature type="region of interest" description="Disordered" evidence="17">
    <location>
        <begin position="1"/>
        <end position="45"/>
    </location>
</feature>
<feature type="domain" description="Glycogen debranching enzyme central" evidence="21">
    <location>
        <begin position="804"/>
        <end position="1044"/>
    </location>
</feature>
<evidence type="ECO:0000259" key="19">
    <source>
        <dbReference type="Pfam" id="PF14699"/>
    </source>
</evidence>
<accession>A0AA38LUR5</accession>
<keyword evidence="12" id="KW-0320">Glycogen biosynthesis</keyword>
<dbReference type="GO" id="GO:0005978">
    <property type="term" value="P:glycogen biosynthetic process"/>
    <property type="evidence" value="ECO:0007669"/>
    <property type="project" value="UniProtKB-KW"/>
</dbReference>
<feature type="domain" description="Eukaryotic glycogen debranching enzyme N-terminal" evidence="19">
    <location>
        <begin position="93"/>
        <end position="181"/>
    </location>
</feature>
<dbReference type="Pfam" id="PF14702">
    <property type="entry name" value="hGDE_central"/>
    <property type="match status" value="1"/>
</dbReference>
<keyword evidence="8" id="KW-0963">Cytoplasm</keyword>
<evidence type="ECO:0000259" key="18">
    <source>
        <dbReference type="Pfam" id="PF06202"/>
    </source>
</evidence>
<evidence type="ECO:0000256" key="3">
    <source>
        <dbReference type="ARBA" id="ARBA00003530"/>
    </source>
</evidence>
<dbReference type="PANTHER" id="PTHR10569:SF2">
    <property type="entry name" value="GLYCOGEN DEBRANCHING ENZYME"/>
    <property type="match status" value="1"/>
</dbReference>
<keyword evidence="10" id="KW-0808">Transferase</keyword>
<comment type="similarity">
    <text evidence="15">Belongs to the glycogen debranching enzyme family.</text>
</comment>
<reference evidence="22" key="1">
    <citation type="journal article" date="2022" name="G3 (Bethesda)">
        <title>High quality genome of the basidiomycete yeast Dioszegia hungarica PDD-24b-2 isolated from cloud water.</title>
        <authorList>
            <person name="Jarrige D."/>
            <person name="Haridas S."/>
            <person name="Bleykasten-Grosshans C."/>
            <person name="Joly M."/>
            <person name="Nadalig T."/>
            <person name="Sancelme M."/>
            <person name="Vuilleumier S."/>
            <person name="Grigoriev I.V."/>
            <person name="Amato P."/>
            <person name="Bringel F."/>
        </authorList>
    </citation>
    <scope>NUCLEOTIDE SEQUENCE</scope>
    <source>
        <strain evidence="22">PDD-24b-2</strain>
    </source>
</reference>
<dbReference type="GO" id="GO:0005737">
    <property type="term" value="C:cytoplasm"/>
    <property type="evidence" value="ECO:0007669"/>
    <property type="project" value="UniProtKB-SubCell"/>
</dbReference>
<dbReference type="Gene3D" id="3.20.20.80">
    <property type="entry name" value="Glycosidases"/>
    <property type="match status" value="2"/>
</dbReference>
<dbReference type="GO" id="GO:0005980">
    <property type="term" value="P:glycogen catabolic process"/>
    <property type="evidence" value="ECO:0007669"/>
    <property type="project" value="InterPro"/>
</dbReference>
<feature type="compositionally biased region" description="Polar residues" evidence="17">
    <location>
        <begin position="29"/>
        <end position="38"/>
    </location>
</feature>
<evidence type="ECO:0000259" key="20">
    <source>
        <dbReference type="Pfam" id="PF14701"/>
    </source>
</evidence>
<evidence type="ECO:0000256" key="15">
    <source>
        <dbReference type="ARBA" id="ARBA00025780"/>
    </source>
</evidence>
<keyword evidence="23" id="KW-1185">Reference proteome</keyword>
<keyword evidence="14" id="KW-0326">Glycosidase</keyword>
<feature type="domain" description="Glycogen debranching enzyme glucanotransferase" evidence="20">
    <location>
        <begin position="213"/>
        <end position="645"/>
    </location>
</feature>
<evidence type="ECO:0000256" key="9">
    <source>
        <dbReference type="ARBA" id="ARBA00022676"/>
    </source>
</evidence>
<dbReference type="InterPro" id="IPR012341">
    <property type="entry name" value="6hp_glycosidase-like_sf"/>
</dbReference>
<evidence type="ECO:0000256" key="6">
    <source>
        <dbReference type="ARBA" id="ARBA00012778"/>
    </source>
</evidence>
<keyword evidence="13" id="KW-0511">Multifunctional enzyme</keyword>
<evidence type="ECO:0000256" key="12">
    <source>
        <dbReference type="ARBA" id="ARBA00023056"/>
    </source>
</evidence>
<dbReference type="GeneID" id="77727911"/>
<comment type="function">
    <text evidence="3">Multifunctional enzyme acting as 1,4-alpha-D-glucan:1,4-alpha-D-glucan 4-alpha-D-glycosyltransferase and amylo-1,6-glucosidase in glycogen degradation.</text>
</comment>
<dbReference type="RefSeq" id="XP_052945897.1">
    <property type="nucleotide sequence ID" value="XM_053088706.1"/>
</dbReference>
<evidence type="ECO:0000256" key="16">
    <source>
        <dbReference type="ARBA" id="ARBA00031477"/>
    </source>
</evidence>
<dbReference type="SUPFAM" id="SSF48208">
    <property type="entry name" value="Six-hairpin glycosidases"/>
    <property type="match status" value="1"/>
</dbReference>
<protein>
    <recommendedName>
        <fullName evidence="7">Glycogen debranching enzyme</fullName>
        <ecNumber evidence="5">2.4.1.25</ecNumber>
        <ecNumber evidence="6">3.2.1.33</ecNumber>
    </recommendedName>
    <alternativeName>
        <fullName evidence="16">Glycogen debrancher</fullName>
    </alternativeName>
</protein>
<evidence type="ECO:0000256" key="10">
    <source>
        <dbReference type="ARBA" id="ARBA00022679"/>
    </source>
</evidence>
<gene>
    <name evidence="22" type="ORF">MKK02DRAFT_33388</name>
</gene>
<organism evidence="22 23">
    <name type="scientific">Dioszegia hungarica</name>
    <dbReference type="NCBI Taxonomy" id="4972"/>
    <lineage>
        <taxon>Eukaryota</taxon>
        <taxon>Fungi</taxon>
        <taxon>Dikarya</taxon>
        <taxon>Basidiomycota</taxon>
        <taxon>Agaricomycotina</taxon>
        <taxon>Tremellomycetes</taxon>
        <taxon>Tremellales</taxon>
        <taxon>Bulleribasidiaceae</taxon>
        <taxon>Dioszegia</taxon>
    </lineage>
</organism>
<evidence type="ECO:0000256" key="4">
    <source>
        <dbReference type="ARBA" id="ARBA00004496"/>
    </source>
</evidence>
<dbReference type="Proteomes" id="UP001164286">
    <property type="component" value="Unassembled WGS sequence"/>
</dbReference>
<evidence type="ECO:0000256" key="13">
    <source>
        <dbReference type="ARBA" id="ARBA00023268"/>
    </source>
</evidence>
<evidence type="ECO:0000256" key="7">
    <source>
        <dbReference type="ARBA" id="ARBA00020723"/>
    </source>
</evidence>
<dbReference type="SUPFAM" id="SSF51445">
    <property type="entry name" value="(Trans)glycosidases"/>
    <property type="match status" value="1"/>
</dbReference>
<dbReference type="InterPro" id="IPR008928">
    <property type="entry name" value="6-hairpin_glycosidase_sf"/>
</dbReference>
<dbReference type="InterPro" id="IPR032792">
    <property type="entry name" value="AGL_glucanoTrfase"/>
</dbReference>
<dbReference type="InterPro" id="IPR032788">
    <property type="entry name" value="AGL_central"/>
</dbReference>
<dbReference type="EC" id="2.4.1.25" evidence="5"/>
<dbReference type="GO" id="GO:0004134">
    <property type="term" value="F:4-alpha-glucanotransferase activity"/>
    <property type="evidence" value="ECO:0007669"/>
    <property type="project" value="UniProtKB-EC"/>
</dbReference>
<dbReference type="EMBL" id="JAKWFO010000005">
    <property type="protein sequence ID" value="KAI9636120.1"/>
    <property type="molecule type" value="Genomic_DNA"/>
</dbReference>
<sequence>MSVKSAIKKAAGTLNPTKPSSIDMPKSANGGSRVQQGGKTPLKTPQDEAFAFFSGEGDGEKVQVWELWLEEDGGPGEGKDYIRLPPPIKPYILRISIQPGTACSLNGVLKSDFPMDGGIFVRDDWKEKKLPTDISKPIHVDLPISNPGAFCYYIEHDDASAKSGRVVGRKGYFNVDPVIRLPARTPFFPANASSPVEPLNDLSSGAVLPKTNSLTLDSLIILSVFGKWMGKTDEWEAQFAEASRRGYNMLHWAPLQQRGSSGSPYSIRDQLKYDPTLLLKADAADNGLGEIEAVLEVAREKYGLGGVTDVVLNHTAFDSPWLQEHPEAGYSPANTPHLMPAVELENALIDLSSKLASLGLPTVLKSHADLEQLIPHIDSAINNVRLWEYYVFDVQASVKAVAGALEAGSAKEWSGPSVAGKSVDELAQLLKSENLLVNYRAYSARFCSSVDPKLAAGLIKANSPNESTEALASKWGKVLDVLNVDLYRECNEDVAAAKDGILGRIKYTRIEADGPKMGEITKEKPLVELYFTRLPKNEKTSKHAGDALFLANNGWMWAADPLSNFAEYPSKAYLRREVIVWDDCVKLRYGSGPEASPYLWKRMIDYAEQLAGTFDGFRLDNCHSTPMHVGKAIIDAGRRVNPDLYVMAELFTGSEGMDLKFVRELGINSLVREAYNGHDVKDFARLLYRFGVGKPVGSMDSACLSSAEEIPGPYGGAPRQANVTPLSGSVPHAVFYDVTHDNETPLSKRTAEDALSTGALVTFTKAALGSNKGFDDLYPKLLNLVTDNRPYEVQGSVGKEGDKGIGKVKRVLNHLHTEMMEGGFTEGHVHEEGEYIMIHRVHPVTHKGYMLVAHTAFKGMQGRGWVKPIKLSRTSIKYILGTGVSTRLDEWKDDPNMHKGIPSTLTEIPAPEVRKGEDADGMYNEVVVPDVFGPGSIMLFETDMENISPDLDEICTSDADAAFGELDLVDLNVILHRADGEEKDATGGRDGVYSISNYGSLVYCGLEGWMHPLRQIMRTNDLGHALCAHLREGPWALDYVLERLQKQIPDLPRLSKPHAWLQHRFSLIRSTCPAFMRPKYFALIIYTAYKAARRAVVEQCSDFVSSGHSLVHDLALCSVQMYGLVKSASISPSKPVPSLAAGLPHFTAGWARCWGRDVFISLRGLFLTTGNFKGAREHILAFGSTLKHGLIPNLLDSTKTPRYNCRDGPWWFIQNIQDYTKMCPNGLSILDDKVKRRFPADDTWVEWDHARAFEYESSVMELVQEILQRHAEGIEFREYNAGPNLDMDMKDEGFNQKIWVDWSTGLIHGGNRYNCGTWMDKMGSSDKAGNKGLPATPRDGSPIEITGLLKSTLTWLDGLRKKGVWKSEGVQATVDGKKRLVTYKEWAELIQASFEKCYYVPSDPSQDKDFNINSGMVNRRGIYKDVYGTPKDREWSDYQLRCNFTLPMVVAPELFTPSRAIDALRVADATLRGPLGMKTLDPSDSQYRPDYDNSNDGTDQSIAKGWNYHQGPEWGFPLGWFLTAYLNFDRLAGDGKEDPKRTYHFICQALLKVSKHIDNDPWRGIPELTNAGGRYCYDSCNTQAWSASTILDVLEEMYKIEKK</sequence>
<dbReference type="Gene3D" id="1.50.10.10">
    <property type="match status" value="1"/>
</dbReference>
<comment type="subcellular location">
    <subcellularLocation>
        <location evidence="4">Cytoplasm</location>
    </subcellularLocation>
</comment>
<dbReference type="GO" id="GO:0004135">
    <property type="term" value="F:amylo-alpha-1,6-glucosidase activity"/>
    <property type="evidence" value="ECO:0007669"/>
    <property type="project" value="UniProtKB-EC"/>
</dbReference>
<dbReference type="CDD" id="cd11327">
    <property type="entry name" value="AmyAc_Glg_debranch_2"/>
    <property type="match status" value="1"/>
</dbReference>
<dbReference type="Pfam" id="PF06202">
    <property type="entry name" value="GDE_C"/>
    <property type="match status" value="1"/>
</dbReference>
<evidence type="ECO:0000256" key="2">
    <source>
        <dbReference type="ARBA" id="ARBA00000927"/>
    </source>
</evidence>
<evidence type="ECO:0000256" key="11">
    <source>
        <dbReference type="ARBA" id="ARBA00022801"/>
    </source>
</evidence>
<evidence type="ECO:0000259" key="21">
    <source>
        <dbReference type="Pfam" id="PF14702"/>
    </source>
</evidence>
<evidence type="ECO:0000256" key="8">
    <source>
        <dbReference type="ARBA" id="ARBA00022490"/>
    </source>
</evidence>
<dbReference type="Pfam" id="PF14701">
    <property type="entry name" value="hDGE_amylase"/>
    <property type="match status" value="1"/>
</dbReference>
<comment type="caution">
    <text evidence="22">The sequence shown here is derived from an EMBL/GenBank/DDBJ whole genome shotgun (WGS) entry which is preliminary data.</text>
</comment>
<evidence type="ECO:0000313" key="22">
    <source>
        <dbReference type="EMBL" id="KAI9636120.1"/>
    </source>
</evidence>
<dbReference type="EC" id="3.2.1.33" evidence="6"/>
<evidence type="ECO:0000256" key="1">
    <source>
        <dbReference type="ARBA" id="ARBA00000439"/>
    </source>
</evidence>
<name>A0AA38LUR5_9TREE</name>
<keyword evidence="9" id="KW-0328">Glycosyltransferase</keyword>
<dbReference type="Pfam" id="PF14699">
    <property type="entry name" value="hGDE_N"/>
    <property type="match status" value="1"/>
</dbReference>
<comment type="catalytic activity">
    <reaction evidence="2">
        <text>Hydrolysis of (1-&gt;6)-alpha-D-glucosidic branch linkages in glycogen phosphorylase limit dextrin.</text>
        <dbReference type="EC" id="3.2.1.33"/>
    </reaction>
</comment>
<evidence type="ECO:0000256" key="14">
    <source>
        <dbReference type="ARBA" id="ARBA00023295"/>
    </source>
</evidence>
<dbReference type="InterPro" id="IPR029436">
    <property type="entry name" value="AGL_euk_N"/>
</dbReference>
<proteinExistence type="inferred from homology"/>
<dbReference type="FunFam" id="1.50.10.10:FF:000039">
    <property type="entry name" value="Glycogen debranching enzyme Gdb1, putative"/>
    <property type="match status" value="1"/>
</dbReference>
<feature type="domain" description="Glycogen debranching enzyme C-terminal" evidence="18">
    <location>
        <begin position="1133"/>
        <end position="1591"/>
    </location>
</feature>
<dbReference type="InterPro" id="IPR010401">
    <property type="entry name" value="AGL/Gdb1"/>
</dbReference>
<evidence type="ECO:0000256" key="17">
    <source>
        <dbReference type="SAM" id="MobiDB-lite"/>
    </source>
</evidence>